<evidence type="ECO:0000313" key="3">
    <source>
        <dbReference type="RefSeq" id="XP_018483657.2"/>
    </source>
</evidence>
<dbReference type="OrthoDB" id="550575at2759"/>
<name>A0A6J0NFX7_RAPSA</name>
<dbReference type="SUPFAM" id="SSF52058">
    <property type="entry name" value="L domain-like"/>
    <property type="match status" value="2"/>
</dbReference>
<dbReference type="KEGG" id="rsz:108854559"/>
<protein>
    <submittedName>
        <fullName evidence="3">Uncharacterized protein LOC108854559</fullName>
    </submittedName>
</protein>
<organism evidence="2 3">
    <name type="scientific">Raphanus sativus</name>
    <name type="common">Radish</name>
    <name type="synonym">Raphanus raphanistrum var. sativus</name>
    <dbReference type="NCBI Taxonomy" id="3726"/>
    <lineage>
        <taxon>Eukaryota</taxon>
        <taxon>Viridiplantae</taxon>
        <taxon>Streptophyta</taxon>
        <taxon>Embryophyta</taxon>
        <taxon>Tracheophyta</taxon>
        <taxon>Spermatophyta</taxon>
        <taxon>Magnoliopsida</taxon>
        <taxon>eudicotyledons</taxon>
        <taxon>Gunneridae</taxon>
        <taxon>Pentapetalae</taxon>
        <taxon>rosids</taxon>
        <taxon>malvids</taxon>
        <taxon>Brassicales</taxon>
        <taxon>Brassicaceae</taxon>
        <taxon>Brassiceae</taxon>
        <taxon>Raphanus</taxon>
    </lineage>
</organism>
<dbReference type="InterPro" id="IPR051341">
    <property type="entry name" value="Zyg-11_UBL_adapter"/>
</dbReference>
<dbReference type="InterPro" id="IPR006553">
    <property type="entry name" value="Leu-rich_rpt_Cys-con_subtyp"/>
</dbReference>
<dbReference type="InterPro" id="IPR032675">
    <property type="entry name" value="LRR_dom_sf"/>
</dbReference>
<dbReference type="Proteomes" id="UP000504610">
    <property type="component" value="Unplaced"/>
</dbReference>
<proteinExistence type="predicted"/>
<reference evidence="3" key="1">
    <citation type="submission" date="2025-08" db="UniProtKB">
        <authorList>
            <consortium name="RefSeq"/>
        </authorList>
    </citation>
    <scope>IDENTIFICATION</scope>
    <source>
        <tissue evidence="3">Leaf</tissue>
    </source>
</reference>
<dbReference type="InterPro" id="IPR001611">
    <property type="entry name" value="Leu-rich_rpt"/>
</dbReference>
<accession>A0A6J0NFX7</accession>
<evidence type="ECO:0000313" key="2">
    <source>
        <dbReference type="Proteomes" id="UP000504610"/>
    </source>
</evidence>
<keyword evidence="2" id="KW-1185">Reference proteome</keyword>
<feature type="region of interest" description="Disordered" evidence="1">
    <location>
        <begin position="527"/>
        <end position="561"/>
    </location>
</feature>
<gene>
    <name evidence="3" type="primary">LOC108854559</name>
</gene>
<dbReference type="PANTHER" id="PTHR12904:SF23">
    <property type="entry name" value="PROTEIN ZER-1 HOMOLOG"/>
    <property type="match status" value="1"/>
</dbReference>
<dbReference type="Pfam" id="PF13516">
    <property type="entry name" value="LRR_6"/>
    <property type="match status" value="3"/>
</dbReference>
<dbReference type="SMART" id="SM00367">
    <property type="entry name" value="LRR_CC"/>
    <property type="match status" value="6"/>
</dbReference>
<feature type="compositionally biased region" description="Polar residues" evidence="1">
    <location>
        <begin position="552"/>
        <end position="561"/>
    </location>
</feature>
<dbReference type="RefSeq" id="XP_018483657.2">
    <property type="nucleotide sequence ID" value="XM_018628155.2"/>
</dbReference>
<dbReference type="GeneID" id="108854559"/>
<dbReference type="PANTHER" id="PTHR12904">
    <property type="match status" value="1"/>
</dbReference>
<dbReference type="AlphaFoldDB" id="A0A6J0NFX7"/>
<evidence type="ECO:0000256" key="1">
    <source>
        <dbReference type="SAM" id="MobiDB-lite"/>
    </source>
</evidence>
<sequence length="606" mass="66855">METASPLVRLCLEEACKSRDAVDRWRLQRRSLERLPPHLADALLRQLLLRRLLFPSLLEVFKHSVEKIDLRGESSVNGEWMAYIGGFVNLYSLNLSDCPRINNSTIWPITGLTCLKELDLSRCSKVTDAGMKHLQSVVNLEKLWISQTGVKEAGISLLASLKKLSLLDLGGLPVTDHNLSSLQALTKLEYLDIWGSNVTNQGAVSILEFPNLSFLNLSWTSVTQAPNIPHLECLLMNKCTVVSISNPHSSSVLASLKKLVLSGATFSAETEVFSFTSKSSITHLDVSKTFIQDFSFLETMTKLEHLDLSSTAFGDDSVEFVLCVGDTLRNLNVSYTKITYAGVELLSGHVPRLETLSLSQTFIDDLSILCISNRMPCIKALDLSRTSIRGFIQQQSPEEEEEAKPSLAALKSLTALTTLSLEHPHLSDIALSPLSSLTGLTHLSLKSNSLTDSTLHHLSSLPNLVSLGFQDAVLTNLGLEKFKPPSSLRTLDLKGCWLLTEAAVTGLCKKHPHIKVMHEFALESSSLDQNKTLPRSSPPPQSLAKAGRRKNNQSPETSAAVSRSFIDQRMKYNREDLFALQDSPLSRLLPQEGEFVSVPEILADFV</sequence>
<dbReference type="Gene3D" id="3.80.10.10">
    <property type="entry name" value="Ribonuclease Inhibitor"/>
    <property type="match status" value="4"/>
</dbReference>